<evidence type="ECO:0000313" key="4">
    <source>
        <dbReference type="Proteomes" id="UP001634394"/>
    </source>
</evidence>
<dbReference type="Proteomes" id="UP001634394">
    <property type="component" value="Unassembled WGS sequence"/>
</dbReference>
<name>A0ABD3X590_SINWO</name>
<dbReference type="Pfam" id="PF16543">
    <property type="entry name" value="DFRP_C"/>
    <property type="match status" value="1"/>
</dbReference>
<protein>
    <recommendedName>
        <fullName evidence="2">RWD domain-containing protein</fullName>
    </recommendedName>
</protein>
<sequence>MTDHREDQKHEIEALESIYPSELEVLRTQPFHEFQIKLTSQNEDMEDESVSCILHVTYVEKYPDEAPIVEIRDPENLDDIDIQTLNDLIQQQIEENLGMAMVFTLISVVQEKLRDMAEDTKRKQEEEKEKKKKLAEELERKRFDGTRVTVENFLAWKAKFDLEIAEIKRAKYEMDLSNKKLTGKEMFLRDASMNESDVKFLQEEVDTIEVDESLFQDMDDLDLDDELLETED</sequence>
<feature type="domain" description="RWD" evidence="2">
    <location>
        <begin position="10"/>
        <end position="116"/>
    </location>
</feature>
<dbReference type="InterPro" id="IPR032378">
    <property type="entry name" value="ZC3H15/TMA46_C"/>
</dbReference>
<comment type="caution">
    <text evidence="3">The sequence shown here is derived from an EMBL/GenBank/DDBJ whole genome shotgun (WGS) entry which is preliminary data.</text>
</comment>
<dbReference type="FunFam" id="3.10.110.10:FF:000075">
    <property type="entry name" value="RWD domain-containing protein (Gir2)"/>
    <property type="match status" value="1"/>
</dbReference>
<dbReference type="SUPFAM" id="SSF54495">
    <property type="entry name" value="UBC-like"/>
    <property type="match status" value="1"/>
</dbReference>
<dbReference type="InterPro" id="IPR016135">
    <property type="entry name" value="UBQ-conjugating_enzyme/RWD"/>
</dbReference>
<dbReference type="Pfam" id="PF05773">
    <property type="entry name" value="RWD"/>
    <property type="match status" value="1"/>
</dbReference>
<reference evidence="3 4" key="1">
    <citation type="submission" date="2024-11" db="EMBL/GenBank/DDBJ databases">
        <title>Chromosome-level genome assembly of the freshwater bivalve Anodonta woodiana.</title>
        <authorList>
            <person name="Chen X."/>
        </authorList>
    </citation>
    <scope>NUCLEOTIDE SEQUENCE [LARGE SCALE GENOMIC DNA]</scope>
    <source>
        <strain evidence="3">MN2024</strain>
        <tissue evidence="3">Gills</tissue>
    </source>
</reference>
<dbReference type="InterPro" id="IPR040213">
    <property type="entry name" value="GIR2-like"/>
</dbReference>
<feature type="coiled-coil region" evidence="1">
    <location>
        <begin position="109"/>
        <end position="144"/>
    </location>
</feature>
<gene>
    <name evidence="3" type="ORF">ACJMK2_027866</name>
</gene>
<evidence type="ECO:0000259" key="2">
    <source>
        <dbReference type="PROSITE" id="PS50908"/>
    </source>
</evidence>
<dbReference type="AlphaFoldDB" id="A0ABD3X590"/>
<accession>A0ABD3X590</accession>
<dbReference type="PANTHER" id="PTHR12292">
    <property type="entry name" value="RWD DOMAIN-CONTAINING PROTEIN"/>
    <property type="match status" value="1"/>
</dbReference>
<keyword evidence="4" id="KW-1185">Reference proteome</keyword>
<dbReference type="PROSITE" id="PS50908">
    <property type="entry name" value="RWD"/>
    <property type="match status" value="1"/>
</dbReference>
<dbReference type="InterPro" id="IPR006575">
    <property type="entry name" value="RWD_dom"/>
</dbReference>
<evidence type="ECO:0000256" key="1">
    <source>
        <dbReference type="SAM" id="Coils"/>
    </source>
</evidence>
<proteinExistence type="predicted"/>
<keyword evidence="1" id="KW-0175">Coiled coil</keyword>
<dbReference type="CDD" id="cd23816">
    <property type="entry name" value="RWD_RWDD1"/>
    <property type="match status" value="1"/>
</dbReference>
<dbReference type="Gene3D" id="3.10.110.10">
    <property type="entry name" value="Ubiquitin Conjugating Enzyme"/>
    <property type="match status" value="1"/>
</dbReference>
<dbReference type="EMBL" id="JBJQND010000003">
    <property type="protein sequence ID" value="KAL3881421.1"/>
    <property type="molecule type" value="Genomic_DNA"/>
</dbReference>
<dbReference type="SMART" id="SM00591">
    <property type="entry name" value="RWD"/>
    <property type="match status" value="1"/>
</dbReference>
<evidence type="ECO:0000313" key="3">
    <source>
        <dbReference type="EMBL" id="KAL3881421.1"/>
    </source>
</evidence>
<dbReference type="Gene3D" id="6.20.400.10">
    <property type="match status" value="1"/>
</dbReference>
<organism evidence="3 4">
    <name type="scientific">Sinanodonta woodiana</name>
    <name type="common">Chinese pond mussel</name>
    <name type="synonym">Anodonta woodiana</name>
    <dbReference type="NCBI Taxonomy" id="1069815"/>
    <lineage>
        <taxon>Eukaryota</taxon>
        <taxon>Metazoa</taxon>
        <taxon>Spiralia</taxon>
        <taxon>Lophotrochozoa</taxon>
        <taxon>Mollusca</taxon>
        <taxon>Bivalvia</taxon>
        <taxon>Autobranchia</taxon>
        <taxon>Heteroconchia</taxon>
        <taxon>Palaeoheterodonta</taxon>
        <taxon>Unionida</taxon>
        <taxon>Unionoidea</taxon>
        <taxon>Unionidae</taxon>
        <taxon>Unioninae</taxon>
        <taxon>Sinanodonta</taxon>
    </lineage>
</organism>